<keyword evidence="1" id="KW-0521">NADP</keyword>
<dbReference type="InterPro" id="IPR013149">
    <property type="entry name" value="ADH-like_C"/>
</dbReference>
<dbReference type="EMBL" id="JAHMHS010000139">
    <property type="protein sequence ID" value="KAK1713377.1"/>
    <property type="molecule type" value="Genomic_DNA"/>
</dbReference>
<dbReference type="InterPro" id="IPR011032">
    <property type="entry name" value="GroES-like_sf"/>
</dbReference>
<dbReference type="SUPFAM" id="SSF50129">
    <property type="entry name" value="GroES-like"/>
    <property type="match status" value="1"/>
</dbReference>
<keyword evidence="5" id="KW-1185">Reference proteome</keyword>
<dbReference type="Pfam" id="PF08240">
    <property type="entry name" value="ADH_N"/>
    <property type="match status" value="1"/>
</dbReference>
<organism evidence="4 5">
    <name type="scientific">Glomerella acutata</name>
    <name type="common">Colletotrichum acutatum</name>
    <dbReference type="NCBI Taxonomy" id="27357"/>
    <lineage>
        <taxon>Eukaryota</taxon>
        <taxon>Fungi</taxon>
        <taxon>Dikarya</taxon>
        <taxon>Ascomycota</taxon>
        <taxon>Pezizomycotina</taxon>
        <taxon>Sordariomycetes</taxon>
        <taxon>Hypocreomycetidae</taxon>
        <taxon>Glomerellales</taxon>
        <taxon>Glomerellaceae</taxon>
        <taxon>Colletotrichum</taxon>
        <taxon>Colletotrichum acutatum species complex</taxon>
    </lineage>
</organism>
<keyword evidence="2" id="KW-0560">Oxidoreductase</keyword>
<dbReference type="Pfam" id="PF00107">
    <property type="entry name" value="ADH_zinc_N"/>
    <property type="match status" value="1"/>
</dbReference>
<comment type="caution">
    <text evidence="4">The sequence shown here is derived from an EMBL/GenBank/DDBJ whole genome shotgun (WGS) entry which is preliminary data.</text>
</comment>
<feature type="domain" description="Enoyl reductase (ER)" evidence="3">
    <location>
        <begin position="12"/>
        <end position="322"/>
    </location>
</feature>
<reference evidence="4" key="1">
    <citation type="submission" date="2021-12" db="EMBL/GenBank/DDBJ databases">
        <title>Comparative genomics, transcriptomics and evolutionary studies reveal genomic signatures of adaptation to plant cell wall in hemibiotrophic fungi.</title>
        <authorList>
            <consortium name="DOE Joint Genome Institute"/>
            <person name="Baroncelli R."/>
            <person name="Diaz J.F."/>
            <person name="Benocci T."/>
            <person name="Peng M."/>
            <person name="Battaglia E."/>
            <person name="Haridas S."/>
            <person name="Andreopoulos W."/>
            <person name="Labutti K."/>
            <person name="Pangilinan J."/>
            <person name="Floch G.L."/>
            <person name="Makela M.R."/>
            <person name="Henrissat B."/>
            <person name="Grigoriev I.V."/>
            <person name="Crouch J.A."/>
            <person name="De Vries R.P."/>
            <person name="Sukno S.A."/>
            <person name="Thon M.R."/>
        </authorList>
    </citation>
    <scope>NUCLEOTIDE SEQUENCE</scope>
    <source>
        <strain evidence="4">CBS 112980</strain>
    </source>
</reference>
<sequence length="327" mass="35090">MYRAVTKAFGPAKDVVQIEEYTPSPPGPGQVRVRMLLASINPSDLVTISGAYASRTTLPHVPGFEGVGVVESLGEGVSTNDLKLGQRVLPLGGAGAWQAMRVVEAKWCFAVPADLGDEEAAMAYINPLTASRMVREYAPPPEGSSSQTGGAVLVNAALSAIGRMIIRLLNARGIKPIALVRRPESKEHLSHLPELDVSAVVCSSGDGLRERLLQSTGGRGISVAYDAVGGSEGDEVVRALTPDGILVHYGLLSGQPLSFRLREECPRARIVMYRLRDWVYAVEREEVQAALDQVFQRIREGALTSRVAARFGLLEIHRALEVEAGMG</sequence>
<dbReference type="GeneID" id="85395113"/>
<proteinExistence type="predicted"/>
<dbReference type="Gene3D" id="3.90.180.10">
    <property type="entry name" value="Medium-chain alcohol dehydrogenases, catalytic domain"/>
    <property type="match status" value="1"/>
</dbReference>
<dbReference type="GO" id="GO:0016651">
    <property type="term" value="F:oxidoreductase activity, acting on NAD(P)H"/>
    <property type="evidence" value="ECO:0007669"/>
    <property type="project" value="TreeGrafter"/>
</dbReference>
<dbReference type="PANTHER" id="PTHR48106">
    <property type="entry name" value="QUINONE OXIDOREDUCTASE PIG3-RELATED"/>
    <property type="match status" value="1"/>
</dbReference>
<evidence type="ECO:0000313" key="4">
    <source>
        <dbReference type="EMBL" id="KAK1713377.1"/>
    </source>
</evidence>
<evidence type="ECO:0000256" key="1">
    <source>
        <dbReference type="ARBA" id="ARBA00022857"/>
    </source>
</evidence>
<dbReference type="Gene3D" id="3.40.50.720">
    <property type="entry name" value="NAD(P)-binding Rossmann-like Domain"/>
    <property type="match status" value="1"/>
</dbReference>
<dbReference type="RefSeq" id="XP_060359703.1">
    <property type="nucleotide sequence ID" value="XM_060511214.1"/>
</dbReference>
<evidence type="ECO:0000256" key="2">
    <source>
        <dbReference type="ARBA" id="ARBA00023002"/>
    </source>
</evidence>
<dbReference type="PANTHER" id="PTHR48106:SF2">
    <property type="entry name" value="ZN2+-BINDING DEHYDROGENASE"/>
    <property type="match status" value="1"/>
</dbReference>
<dbReference type="AlphaFoldDB" id="A0AAD8UDR6"/>
<evidence type="ECO:0000259" key="3">
    <source>
        <dbReference type="SMART" id="SM00829"/>
    </source>
</evidence>
<evidence type="ECO:0000313" key="5">
    <source>
        <dbReference type="Proteomes" id="UP001244207"/>
    </source>
</evidence>
<name>A0AAD8UDR6_GLOAC</name>
<dbReference type="InterPro" id="IPR013154">
    <property type="entry name" value="ADH-like_N"/>
</dbReference>
<dbReference type="SUPFAM" id="SSF51735">
    <property type="entry name" value="NAD(P)-binding Rossmann-fold domains"/>
    <property type="match status" value="1"/>
</dbReference>
<gene>
    <name evidence="4" type="ORF">BDZ83DRAFT_681727</name>
</gene>
<dbReference type="GO" id="GO:0070402">
    <property type="term" value="F:NADPH binding"/>
    <property type="evidence" value="ECO:0007669"/>
    <property type="project" value="TreeGrafter"/>
</dbReference>
<feature type="non-terminal residue" evidence="4">
    <location>
        <position position="327"/>
    </location>
</feature>
<dbReference type="InterPro" id="IPR020843">
    <property type="entry name" value="ER"/>
</dbReference>
<dbReference type="Proteomes" id="UP001244207">
    <property type="component" value="Unassembled WGS sequence"/>
</dbReference>
<accession>A0AAD8UDR6</accession>
<dbReference type="CDD" id="cd05282">
    <property type="entry name" value="ETR_like"/>
    <property type="match status" value="1"/>
</dbReference>
<protein>
    <submittedName>
        <fullName evidence="4">Chaperonin 10-like protein</fullName>
    </submittedName>
</protein>
<dbReference type="SMART" id="SM00829">
    <property type="entry name" value="PKS_ER"/>
    <property type="match status" value="1"/>
</dbReference>
<dbReference type="InterPro" id="IPR036291">
    <property type="entry name" value="NAD(P)-bd_dom_sf"/>
</dbReference>